<proteinExistence type="predicted"/>
<accession>A0A5C4S8K9</accession>
<dbReference type="GO" id="GO:0080120">
    <property type="term" value="P:CAAX-box protein maturation"/>
    <property type="evidence" value="ECO:0007669"/>
    <property type="project" value="UniProtKB-ARBA"/>
</dbReference>
<evidence type="ECO:0000313" key="4">
    <source>
        <dbReference type="Proteomes" id="UP000308271"/>
    </source>
</evidence>
<keyword evidence="4" id="KW-1185">Reference proteome</keyword>
<evidence type="ECO:0000313" key="3">
    <source>
        <dbReference type="EMBL" id="TNJ39081.1"/>
    </source>
</evidence>
<dbReference type="Proteomes" id="UP000308271">
    <property type="component" value="Unassembled WGS sequence"/>
</dbReference>
<gene>
    <name evidence="3" type="ORF">FGF66_05770</name>
</gene>
<keyword evidence="3" id="KW-0378">Hydrolase</keyword>
<dbReference type="GO" id="GO:0006508">
    <property type="term" value="P:proteolysis"/>
    <property type="evidence" value="ECO:0007669"/>
    <property type="project" value="UniProtKB-KW"/>
</dbReference>
<sequence length="323" mass="34520">MNFTDDSKQRRHPGLFDTALVLLSVLAVYPIAGSLLTVLVTGGVSLGEGFRGLTGPVVSKLLAAQALGQIAVLALPVFWLVSRFSGGGLFGRATLGWLGIGKQGGVRLALMAGAGMLLLQPALYSIVELQTLLLPYLGMLGKTLASEQAMLDQFLRILAGDASIGGSILSALVLVLTPAFCEELFFRGYIQKSLAVNLNPRRAVLFTGVVFALFHMEWFNFAPLTLLGWYIGYIYLKSDNLLVPAIAHGTNNLAALVLLKTGVDSGGGATDAASGVIGYWPWWVLVAVSLFLFFLLIRSFPVRPALQDADNPMPREASLKSHS</sequence>
<organism evidence="3 4">
    <name type="scientific">Chlorobaculum thiosulfatiphilum</name>
    <name type="common">Chlorobium limicola f.sp. thiosulfatophilum</name>
    <dbReference type="NCBI Taxonomy" id="115852"/>
    <lineage>
        <taxon>Bacteria</taxon>
        <taxon>Pseudomonadati</taxon>
        <taxon>Chlorobiota</taxon>
        <taxon>Chlorobiia</taxon>
        <taxon>Chlorobiales</taxon>
        <taxon>Chlorobiaceae</taxon>
        <taxon>Chlorobaculum</taxon>
    </lineage>
</organism>
<comment type="caution">
    <text evidence="3">The sequence shown here is derived from an EMBL/GenBank/DDBJ whole genome shotgun (WGS) entry which is preliminary data.</text>
</comment>
<dbReference type="Pfam" id="PF02517">
    <property type="entry name" value="Rce1-like"/>
    <property type="match status" value="1"/>
</dbReference>
<protein>
    <submittedName>
        <fullName evidence="3">CPBP family intramembrane metalloprotease</fullName>
    </submittedName>
</protein>
<feature type="domain" description="CAAX prenyl protease 2/Lysostaphin resistance protein A-like" evidence="2">
    <location>
        <begin position="167"/>
        <end position="253"/>
    </location>
</feature>
<keyword evidence="1" id="KW-1133">Transmembrane helix</keyword>
<feature type="transmembrane region" description="Helical" evidence="1">
    <location>
        <begin position="203"/>
        <end position="231"/>
    </location>
</feature>
<reference evidence="3 4" key="1">
    <citation type="submission" date="2019-05" db="EMBL/GenBank/DDBJ databases">
        <title>Draft Whole-Genome sequence of the green sulfur bacterium Chlorobaculum thiosulfatiphilum DSM 249.</title>
        <authorList>
            <person name="Meyer T.E."/>
            <person name="Kyndt J.A."/>
        </authorList>
    </citation>
    <scope>NUCLEOTIDE SEQUENCE [LARGE SCALE GENOMIC DNA]</scope>
    <source>
        <strain evidence="3 4">DSM 249</strain>
    </source>
</reference>
<feature type="transmembrane region" description="Helical" evidence="1">
    <location>
        <begin position="108"/>
        <end position="127"/>
    </location>
</feature>
<dbReference type="GO" id="GO:0004175">
    <property type="term" value="F:endopeptidase activity"/>
    <property type="evidence" value="ECO:0007669"/>
    <property type="project" value="UniProtKB-ARBA"/>
</dbReference>
<keyword evidence="1" id="KW-0812">Transmembrane</keyword>
<feature type="transmembrane region" description="Helical" evidence="1">
    <location>
        <begin position="280"/>
        <end position="297"/>
    </location>
</feature>
<dbReference type="GO" id="GO:0008237">
    <property type="term" value="F:metallopeptidase activity"/>
    <property type="evidence" value="ECO:0007669"/>
    <property type="project" value="UniProtKB-KW"/>
</dbReference>
<evidence type="ECO:0000256" key="1">
    <source>
        <dbReference type="SAM" id="Phobius"/>
    </source>
</evidence>
<keyword evidence="3" id="KW-0482">Metalloprotease</keyword>
<dbReference type="PANTHER" id="PTHR43592">
    <property type="entry name" value="CAAX AMINO TERMINAL PROTEASE"/>
    <property type="match status" value="1"/>
</dbReference>
<feature type="transmembrane region" description="Helical" evidence="1">
    <location>
        <begin position="20"/>
        <end position="42"/>
    </location>
</feature>
<dbReference type="PANTHER" id="PTHR43592:SF15">
    <property type="entry name" value="CAAX AMINO TERMINAL PROTEASE FAMILY PROTEIN"/>
    <property type="match status" value="1"/>
</dbReference>
<keyword evidence="1" id="KW-0472">Membrane</keyword>
<keyword evidence="3" id="KW-0645">Protease</keyword>
<dbReference type="OrthoDB" id="1523022at2"/>
<feature type="transmembrane region" description="Helical" evidence="1">
    <location>
        <begin position="162"/>
        <end position="182"/>
    </location>
</feature>
<dbReference type="InterPro" id="IPR003675">
    <property type="entry name" value="Rce1/LyrA-like_dom"/>
</dbReference>
<dbReference type="EMBL" id="VDCH01000009">
    <property type="protein sequence ID" value="TNJ39081.1"/>
    <property type="molecule type" value="Genomic_DNA"/>
</dbReference>
<feature type="transmembrane region" description="Helical" evidence="1">
    <location>
        <begin position="62"/>
        <end position="82"/>
    </location>
</feature>
<name>A0A5C4S8K9_CHLTI</name>
<evidence type="ECO:0000259" key="2">
    <source>
        <dbReference type="Pfam" id="PF02517"/>
    </source>
</evidence>
<dbReference type="AlphaFoldDB" id="A0A5C4S8K9"/>
<dbReference type="RefSeq" id="WP_139456730.1">
    <property type="nucleotide sequence ID" value="NZ_VDCH01000009.1"/>
</dbReference>